<sequence>MAATPARNRRRQAATTAVLLALTATLATRMAEATPGKDAGEPMLPVHVGIFGGAHVDDMTKLFRELHVPVTVRPLDALATDSLDPYDAVFVTAAGYPSRPTILSSDAVTNLQRFLGNGKRAYVEFAVSNQRGLLPAAGAPVVAPYERIVVNETTRVGSGLDEHTILDEHHSSYLPITTESGSEIALTYAKVAGVHTAVFGLPGETHPALVLIPRGPGTLAYASTALSNFVQGRHAPVGAWKQVMTNLAIELLPEHVRQQAHDLYTPLNAYTQPRVWAEPDTPVTLTVEAKPNRTITASDQRGKNITLREHSPGVYVSETIQLPKGHHTFTVRDTHSVEPVTVELTVQSRHDAYRSMLERAAKWYQQSGVLFDKQDGSAAVAEGFGSEIGPDGKNPFKDQIRGDGITQSAHALELYGQLTGDDTWRQIARNINDQVFERMQIPSRNSLYGLWETRGYWTGEHGPHEFVYRDDEGWISLLTQAWGHRHRNEPRFVQGLRSAENLYRTANVDTGVQTYIGHASTLLRTNWEHVSMVDVDERFGSIPHYQSMPQAALFHAYATTGEQKYLTRALQSVDFFMSQFPDIGMEKSRSEEYGRALLPLAAAYRYSGDEKYAHQMSKIADFFVERQDSLTGAIPEWDGVNPKSNEEYGTYESTVIQENGDPITDQLYTTGFLAMNLWIAYKATGDERFRELELNLLDYLSRIQLRSADPTLDGTWMRAFDFDNWEYYGSGADIGWGPYAIETGWAHAPIMIGTLLYLHDDAFYPEEVTNRPETAAMVGGEFDGIAPTLPATQYLRVDHASALQRPESSLTLEAWIRPDQTAINVNHVGVVSKSTMSLWLRSGNLYGEFLSTGAGWITVQSSAALPVDTWSHVAMTYDGTRLTLWFNGHPVAERRVAGLRLHINDRPLTIGAHNPHDLYQGYFFTGLVDEVRVSDIAREAEEFNVRDGQPTEPYERDAATIGLFHFNDADDLAADESGHRLQGRAIGSPGWTATGLFNGSLSLVSHREVPERQLELDPLEPSGRFSRFGAR</sequence>
<dbReference type="AlphaFoldDB" id="A0A8J3FU10"/>
<dbReference type="InterPro" id="IPR006558">
    <property type="entry name" value="LamG-like"/>
</dbReference>
<dbReference type="SUPFAM" id="SSF48208">
    <property type="entry name" value="Six-hairpin glycosidases"/>
    <property type="match status" value="2"/>
</dbReference>
<feature type="domain" description="LamG-like jellyroll fold" evidence="4">
    <location>
        <begin position="808"/>
        <end position="941"/>
    </location>
</feature>
<dbReference type="GO" id="GO:0005975">
    <property type="term" value="P:carbohydrate metabolic process"/>
    <property type="evidence" value="ECO:0007669"/>
    <property type="project" value="InterPro"/>
</dbReference>
<evidence type="ECO:0000259" key="4">
    <source>
        <dbReference type="SMART" id="SM00560"/>
    </source>
</evidence>
<dbReference type="SMART" id="SM00560">
    <property type="entry name" value="LamGL"/>
    <property type="match status" value="1"/>
</dbReference>
<dbReference type="InterPro" id="IPR013320">
    <property type="entry name" value="ConA-like_dom_sf"/>
</dbReference>
<evidence type="ECO:0000313" key="5">
    <source>
        <dbReference type="EMBL" id="GGM46240.1"/>
    </source>
</evidence>
<reference evidence="5" key="2">
    <citation type="submission" date="2020-09" db="EMBL/GenBank/DDBJ databases">
        <authorList>
            <person name="Sun Q."/>
            <person name="Zhou Y."/>
        </authorList>
    </citation>
    <scope>NUCLEOTIDE SEQUENCE</scope>
    <source>
        <strain evidence="5">CGMCC 4.5737</strain>
    </source>
</reference>
<reference evidence="5" key="1">
    <citation type="journal article" date="2014" name="Int. J. Syst. Evol. Microbiol.">
        <title>Complete genome sequence of Corynebacterium casei LMG S-19264T (=DSM 44701T), isolated from a smear-ripened cheese.</title>
        <authorList>
            <consortium name="US DOE Joint Genome Institute (JGI-PGF)"/>
            <person name="Walter F."/>
            <person name="Albersmeier A."/>
            <person name="Kalinowski J."/>
            <person name="Ruckert C."/>
        </authorList>
    </citation>
    <scope>NUCLEOTIDE SEQUENCE</scope>
    <source>
        <strain evidence="5">CGMCC 4.5737</strain>
    </source>
</reference>
<organism evidence="5 6">
    <name type="scientific">Longimycelium tulufanense</name>
    <dbReference type="NCBI Taxonomy" id="907463"/>
    <lineage>
        <taxon>Bacteria</taxon>
        <taxon>Bacillati</taxon>
        <taxon>Actinomycetota</taxon>
        <taxon>Actinomycetes</taxon>
        <taxon>Pseudonocardiales</taxon>
        <taxon>Pseudonocardiaceae</taxon>
        <taxon>Longimycelium</taxon>
    </lineage>
</organism>
<evidence type="ECO:0000313" key="6">
    <source>
        <dbReference type="Proteomes" id="UP000637578"/>
    </source>
</evidence>
<keyword evidence="6" id="KW-1185">Reference proteome</keyword>
<evidence type="ECO:0000256" key="2">
    <source>
        <dbReference type="ARBA" id="ARBA00023157"/>
    </source>
</evidence>
<dbReference type="SUPFAM" id="SSF49899">
    <property type="entry name" value="Concanavalin A-like lectins/glucanases"/>
    <property type="match status" value="1"/>
</dbReference>
<feature type="chain" id="PRO_5035317655" description="LamG-like jellyroll fold domain-containing protein" evidence="3">
    <location>
        <begin position="34"/>
        <end position="1031"/>
    </location>
</feature>
<evidence type="ECO:0000256" key="1">
    <source>
        <dbReference type="ARBA" id="ARBA00022729"/>
    </source>
</evidence>
<keyword evidence="1 3" id="KW-0732">Signal</keyword>
<proteinExistence type="predicted"/>
<evidence type="ECO:0000256" key="3">
    <source>
        <dbReference type="SAM" id="SignalP"/>
    </source>
</evidence>
<dbReference type="Pfam" id="PF13385">
    <property type="entry name" value="Laminin_G_3"/>
    <property type="match status" value="1"/>
</dbReference>
<accession>A0A8J3FU10</accession>
<dbReference type="EMBL" id="BMMK01000005">
    <property type="protein sequence ID" value="GGM46240.1"/>
    <property type="molecule type" value="Genomic_DNA"/>
</dbReference>
<name>A0A8J3FU10_9PSEU</name>
<dbReference type="Gene3D" id="1.50.10.20">
    <property type="match status" value="1"/>
</dbReference>
<dbReference type="RefSeq" id="WP_189055569.1">
    <property type="nucleotide sequence ID" value="NZ_BMMK01000005.1"/>
</dbReference>
<gene>
    <name evidence="5" type="ORF">GCM10012275_16580</name>
</gene>
<dbReference type="InterPro" id="IPR008928">
    <property type="entry name" value="6-hairpin_glycosidase_sf"/>
</dbReference>
<comment type="caution">
    <text evidence="5">The sequence shown here is derived from an EMBL/GenBank/DDBJ whole genome shotgun (WGS) entry which is preliminary data.</text>
</comment>
<keyword evidence="2" id="KW-1015">Disulfide bond</keyword>
<protein>
    <recommendedName>
        <fullName evidence="4">LamG-like jellyroll fold domain-containing protein</fullName>
    </recommendedName>
</protein>
<feature type="signal peptide" evidence="3">
    <location>
        <begin position="1"/>
        <end position="33"/>
    </location>
</feature>
<dbReference type="Proteomes" id="UP000637578">
    <property type="component" value="Unassembled WGS sequence"/>
</dbReference>
<dbReference type="Gene3D" id="2.60.120.200">
    <property type="match status" value="1"/>
</dbReference>